<evidence type="ECO:0000256" key="3">
    <source>
        <dbReference type="ARBA" id="ARBA00023004"/>
    </source>
</evidence>
<evidence type="ECO:0000256" key="4">
    <source>
        <dbReference type="RuleBase" id="RU003682"/>
    </source>
</evidence>
<dbReference type="PANTHER" id="PTHR47991">
    <property type="entry name" value="OXOGLUTARATE/IRON-DEPENDENT DIOXYGENASE"/>
    <property type="match status" value="1"/>
</dbReference>
<evidence type="ECO:0000313" key="7">
    <source>
        <dbReference type="EMBL" id="TCD71149.1"/>
    </source>
</evidence>
<keyword evidence="3 4" id="KW-0408">Iron</keyword>
<proteinExistence type="inferred from homology"/>
<dbReference type="GO" id="GO:0046872">
    <property type="term" value="F:metal ion binding"/>
    <property type="evidence" value="ECO:0007669"/>
    <property type="project" value="UniProtKB-KW"/>
</dbReference>
<evidence type="ECO:0000259" key="6">
    <source>
        <dbReference type="PROSITE" id="PS51471"/>
    </source>
</evidence>
<reference evidence="7 8" key="1">
    <citation type="submission" date="2018-11" db="EMBL/GenBank/DDBJ databases">
        <title>Genome assembly of Steccherinum ochraceum LE-BIN_3174, the white-rot fungus of the Steccherinaceae family (The Residual Polyporoid clade, Polyporales, Basidiomycota).</title>
        <authorList>
            <person name="Fedorova T.V."/>
            <person name="Glazunova O.A."/>
            <person name="Landesman E.O."/>
            <person name="Moiseenko K.V."/>
            <person name="Psurtseva N.V."/>
            <person name="Savinova O.S."/>
            <person name="Shakhova N.V."/>
            <person name="Tyazhelova T.V."/>
            <person name="Vasina D.V."/>
        </authorList>
    </citation>
    <scope>NUCLEOTIDE SEQUENCE [LARGE SCALE GENOMIC DNA]</scope>
    <source>
        <strain evidence="7 8">LE-BIN_3174</strain>
    </source>
</reference>
<dbReference type="InterPro" id="IPR027443">
    <property type="entry name" value="IPNS-like_sf"/>
</dbReference>
<accession>A0A4R0RY62</accession>
<dbReference type="EMBL" id="RWJN01000009">
    <property type="protein sequence ID" value="TCD71149.1"/>
    <property type="molecule type" value="Genomic_DNA"/>
</dbReference>
<dbReference type="Gene3D" id="2.60.120.330">
    <property type="entry name" value="B-lactam Antibiotic, Isopenicillin N Synthase, Chain"/>
    <property type="match status" value="1"/>
</dbReference>
<dbReference type="InterPro" id="IPR026992">
    <property type="entry name" value="DIOX_N"/>
</dbReference>
<dbReference type="InterPro" id="IPR032710">
    <property type="entry name" value="NTF2-like_dom_sf"/>
</dbReference>
<comment type="similarity">
    <text evidence="1 4">Belongs to the iron/ascorbate-dependent oxidoreductase family.</text>
</comment>
<feature type="domain" description="Fe2OG dioxygenase" evidence="6">
    <location>
        <begin position="173"/>
        <end position="285"/>
    </location>
</feature>
<dbReference type="SUPFAM" id="SSF54427">
    <property type="entry name" value="NTF2-like"/>
    <property type="match status" value="1"/>
</dbReference>
<dbReference type="InterPro" id="IPR018222">
    <property type="entry name" value="Nuclear_transport_factor_2_euk"/>
</dbReference>
<sequence length="433" mass="47350">MPGLLNSHPPFPSDAPVFPLRVIDYESLKCGDQEEIDNLLLAATELGFWYLKNHGTEEEAKAMFTTFGQTLDLSLAEKMVYEQGDSGNSFGYKAKGKIVTDKNGTLDCSEFFNVAQDDALSWPAVIHRTYPSTITDRMRDVINPFVQKSKDINFTLLSVFEARLGLAPGELLKLHPPSGTCGGEARCVKTPANAQQAGIGAHSDFGTLSIVHNRLGGLQVMPPGADKWLYIKPLPGHIVCNVGDALSIFSGGILRSSVHRVMAVRTRLDGGRLDIQAHPQFEIEEQGDKDIEIASRAAEHFTRLYYSAYDSATRVEDIPAFYRSTSALTWNGNPKQGSDGVRELMIGMPPTKHEVHSFDCHPIFGNQPPSLLVTVSGLVTHGTASTVPSKSVDKQPRVFSQTFMLVPDANAPQTQAGEVAKYYIHADAMRFVG</sequence>
<dbReference type="CDD" id="cd00780">
    <property type="entry name" value="NTF2"/>
    <property type="match status" value="1"/>
</dbReference>
<evidence type="ECO:0000256" key="1">
    <source>
        <dbReference type="ARBA" id="ARBA00008056"/>
    </source>
</evidence>
<evidence type="ECO:0000259" key="5">
    <source>
        <dbReference type="PROSITE" id="PS50177"/>
    </source>
</evidence>
<keyword evidence="4" id="KW-0560">Oxidoreductase</keyword>
<keyword evidence="2 4" id="KW-0479">Metal-binding</keyword>
<dbReference type="PROSITE" id="PS50177">
    <property type="entry name" value="NTF2_DOMAIN"/>
    <property type="match status" value="1"/>
</dbReference>
<dbReference type="STRING" id="92696.A0A4R0RY62"/>
<organism evidence="7 8">
    <name type="scientific">Steccherinum ochraceum</name>
    <dbReference type="NCBI Taxonomy" id="92696"/>
    <lineage>
        <taxon>Eukaryota</taxon>
        <taxon>Fungi</taxon>
        <taxon>Dikarya</taxon>
        <taxon>Basidiomycota</taxon>
        <taxon>Agaricomycotina</taxon>
        <taxon>Agaricomycetes</taxon>
        <taxon>Polyporales</taxon>
        <taxon>Steccherinaceae</taxon>
        <taxon>Steccherinum</taxon>
    </lineage>
</organism>
<dbReference type="OrthoDB" id="406156at2759"/>
<name>A0A4R0RY62_9APHY</name>
<gene>
    <name evidence="7" type="ORF">EIP91_012097</name>
</gene>
<keyword evidence="8" id="KW-1185">Reference proteome</keyword>
<comment type="caution">
    <text evidence="7">The sequence shown here is derived from an EMBL/GenBank/DDBJ whole genome shotgun (WGS) entry which is preliminary data.</text>
</comment>
<dbReference type="InterPro" id="IPR044861">
    <property type="entry name" value="IPNS-like_FE2OG_OXY"/>
</dbReference>
<dbReference type="Proteomes" id="UP000292702">
    <property type="component" value="Unassembled WGS sequence"/>
</dbReference>
<dbReference type="InterPro" id="IPR005123">
    <property type="entry name" value="Oxoglu/Fe-dep_dioxygenase_dom"/>
</dbReference>
<evidence type="ECO:0000256" key="2">
    <source>
        <dbReference type="ARBA" id="ARBA00022723"/>
    </source>
</evidence>
<dbReference type="PROSITE" id="PS51471">
    <property type="entry name" value="FE2OG_OXY"/>
    <property type="match status" value="1"/>
</dbReference>
<dbReference type="InterPro" id="IPR050295">
    <property type="entry name" value="Plant_2OG-oxidoreductases"/>
</dbReference>
<dbReference type="Pfam" id="PF02136">
    <property type="entry name" value="NTF2"/>
    <property type="match status" value="1"/>
</dbReference>
<evidence type="ECO:0008006" key="9">
    <source>
        <dbReference type="Google" id="ProtNLM"/>
    </source>
</evidence>
<dbReference type="Pfam" id="PF03171">
    <property type="entry name" value="2OG-FeII_Oxy"/>
    <property type="match status" value="1"/>
</dbReference>
<dbReference type="SUPFAM" id="SSF51197">
    <property type="entry name" value="Clavaminate synthase-like"/>
    <property type="match status" value="1"/>
</dbReference>
<dbReference type="Gene3D" id="3.10.450.50">
    <property type="match status" value="1"/>
</dbReference>
<protein>
    <recommendedName>
        <fullName evidence="9">Fe2OG dioxygenase domain-containing protein</fullName>
    </recommendedName>
</protein>
<feature type="domain" description="NTF2" evidence="5">
    <location>
        <begin position="297"/>
        <end position="431"/>
    </location>
</feature>
<dbReference type="Pfam" id="PF14226">
    <property type="entry name" value="DIOX_N"/>
    <property type="match status" value="1"/>
</dbReference>
<dbReference type="InterPro" id="IPR002075">
    <property type="entry name" value="NTF2_dom"/>
</dbReference>
<dbReference type="AlphaFoldDB" id="A0A4R0RY62"/>
<dbReference type="GO" id="GO:0016491">
    <property type="term" value="F:oxidoreductase activity"/>
    <property type="evidence" value="ECO:0007669"/>
    <property type="project" value="UniProtKB-KW"/>
</dbReference>
<evidence type="ECO:0000313" key="8">
    <source>
        <dbReference type="Proteomes" id="UP000292702"/>
    </source>
</evidence>